<gene>
    <name evidence="2" type="ORF">Atai01_29700</name>
</gene>
<evidence type="ECO:0000313" key="2">
    <source>
        <dbReference type="EMBL" id="GLY66351.1"/>
    </source>
</evidence>
<dbReference type="AlphaFoldDB" id="A0A9W6VHC3"/>
<name>A0A9W6VHC3_9PSEU</name>
<evidence type="ECO:0008006" key="4">
    <source>
        <dbReference type="Google" id="ProtNLM"/>
    </source>
</evidence>
<organism evidence="2 3">
    <name type="scientific">Amycolatopsis taiwanensis</name>
    <dbReference type="NCBI Taxonomy" id="342230"/>
    <lineage>
        <taxon>Bacteria</taxon>
        <taxon>Bacillati</taxon>
        <taxon>Actinomycetota</taxon>
        <taxon>Actinomycetes</taxon>
        <taxon>Pseudonocardiales</taxon>
        <taxon>Pseudonocardiaceae</taxon>
        <taxon>Amycolatopsis</taxon>
    </lineage>
</organism>
<dbReference type="Gene3D" id="1.10.10.60">
    <property type="entry name" value="Homeodomain-like"/>
    <property type="match status" value="1"/>
</dbReference>
<keyword evidence="3" id="KW-1185">Reference proteome</keyword>
<protein>
    <recommendedName>
        <fullName evidence="4">HTH araC/xylS-type domain-containing protein</fullName>
    </recommendedName>
</protein>
<proteinExistence type="predicted"/>
<dbReference type="Proteomes" id="UP001165136">
    <property type="component" value="Unassembled WGS sequence"/>
</dbReference>
<dbReference type="EMBL" id="BSTI01000005">
    <property type="protein sequence ID" value="GLY66351.1"/>
    <property type="molecule type" value="Genomic_DNA"/>
</dbReference>
<reference evidence="2" key="1">
    <citation type="submission" date="2023-03" db="EMBL/GenBank/DDBJ databases">
        <title>Amycolatopsis taiwanensis NBRC 103393.</title>
        <authorList>
            <person name="Ichikawa N."/>
            <person name="Sato H."/>
            <person name="Tonouchi N."/>
        </authorList>
    </citation>
    <scope>NUCLEOTIDE SEQUENCE</scope>
    <source>
        <strain evidence="2">NBRC 103393</strain>
    </source>
</reference>
<sequence>MARRLYENPADNSSLAEPGRTIGAGTRTLSRLFRNELAMIFYEWRTQLRIHHAQLNPGR</sequence>
<feature type="region of interest" description="Disordered" evidence="1">
    <location>
        <begin position="1"/>
        <end position="21"/>
    </location>
</feature>
<dbReference type="RefSeq" id="WP_285487166.1">
    <property type="nucleotide sequence ID" value="NZ_BSTI01000005.1"/>
</dbReference>
<dbReference type="PANTHER" id="PTHR11019">
    <property type="entry name" value="HTH-TYPE TRANSCRIPTIONAL REGULATOR NIMR"/>
    <property type="match status" value="1"/>
</dbReference>
<evidence type="ECO:0000313" key="3">
    <source>
        <dbReference type="Proteomes" id="UP001165136"/>
    </source>
</evidence>
<evidence type="ECO:0000256" key="1">
    <source>
        <dbReference type="SAM" id="MobiDB-lite"/>
    </source>
</evidence>
<comment type="caution">
    <text evidence="2">The sequence shown here is derived from an EMBL/GenBank/DDBJ whole genome shotgun (WGS) entry which is preliminary data.</text>
</comment>
<dbReference type="PANTHER" id="PTHR11019:SF199">
    <property type="entry name" value="HTH-TYPE TRANSCRIPTIONAL REGULATOR NIMR"/>
    <property type="match status" value="1"/>
</dbReference>
<accession>A0A9W6VHC3</accession>